<proteinExistence type="predicted"/>
<dbReference type="InterPro" id="IPR001810">
    <property type="entry name" value="F-box_dom"/>
</dbReference>
<dbReference type="SUPFAM" id="SSF50978">
    <property type="entry name" value="WD40 repeat-like"/>
    <property type="match status" value="1"/>
</dbReference>
<dbReference type="OrthoDB" id="361494at2759"/>
<dbReference type="Proteomes" id="UP001067231">
    <property type="component" value="Unassembled WGS sequence"/>
</dbReference>
<dbReference type="AlphaFoldDB" id="A0A9D5DH49"/>
<evidence type="ECO:0000259" key="1">
    <source>
        <dbReference type="PROSITE" id="PS50181"/>
    </source>
</evidence>
<gene>
    <name evidence="2" type="ORF">OJ253_3627</name>
</gene>
<comment type="caution">
    <text evidence="2">The sequence shown here is derived from an EMBL/GenBank/DDBJ whole genome shotgun (WGS) entry which is preliminary data.</text>
</comment>
<dbReference type="EMBL" id="JAPCXC010000136">
    <property type="protein sequence ID" value="KAJ1604528.1"/>
    <property type="molecule type" value="Genomic_DNA"/>
</dbReference>
<dbReference type="InterPro" id="IPR015943">
    <property type="entry name" value="WD40/YVTN_repeat-like_dom_sf"/>
</dbReference>
<name>A0A9D5DH49_9CRYT</name>
<dbReference type="PROSITE" id="PS50181">
    <property type="entry name" value="FBOX"/>
    <property type="match status" value="1"/>
</dbReference>
<sequence length="571" mass="65671">MERIPIEIIATISEYLHIVDIFSLLHLNKSLNNLWRSTEYWSIICRGGKNYAKLLADEFNIAIEELNISNLSNGGNKEIVDSEENGKNVIMDSCSFVTDIQNSINDKNSHITHPVDISMLWKVFVRKRLQSLNLVQITSIFQYVNVYRCDKRIISVFSPLIVAMSDNYLEIYELRNDSCLNKEIPCTDTKRLIDISKILITRLNVNILHDSGDTSKENCVLKDRTIIKWAFFNKNTIICISKDYGIYIHEVNNFSERKVLKKPILDHCSSTSGVIMFEISGNLLAVGLRDGSLDIWKLRISGSESCKSRVGKWQLLHHSTVQFEHKYPRNSLGDVFDEIPSPLTWANISHSCNILLAIYKGIINEIRIFSTGNLDLNNNPLLLHKIPLQSDVQMCQIDPRGRFIICVDSNKEFYPKTRFYSLSSGKLLLTQNFRIICPIFTPCGHWMIGAYRAHSIIRFEKSFQNFKGSRAFPRHVNNEFMNSYFITIWGIPSLKEIYSINCGVSEQIINIRFSRTRCSTTIISTTINRNNSDCIYGSAFKTYSNIYFISHDIFASIEPMNLSYFPFGELQ</sequence>
<reference evidence="2" key="1">
    <citation type="submission" date="2022-10" db="EMBL/GenBank/DDBJ databases">
        <title>Adaptive evolution leads to modifications in subtelomeric GC content in a zoonotic Cryptosporidium species.</title>
        <authorList>
            <person name="Li J."/>
            <person name="Feng Y."/>
            <person name="Xiao L."/>
        </authorList>
    </citation>
    <scope>NUCLEOTIDE SEQUENCE</scope>
    <source>
        <strain evidence="2">33844</strain>
    </source>
</reference>
<feature type="domain" description="F-box" evidence="1">
    <location>
        <begin position="1"/>
        <end position="44"/>
    </location>
</feature>
<protein>
    <recommendedName>
        <fullName evidence="1">F-box domain-containing protein</fullName>
    </recommendedName>
</protein>
<dbReference type="InterPro" id="IPR036322">
    <property type="entry name" value="WD40_repeat_dom_sf"/>
</dbReference>
<accession>A0A9D5DH49</accession>
<dbReference type="Gene3D" id="2.130.10.10">
    <property type="entry name" value="YVTN repeat-like/Quinoprotein amine dehydrogenase"/>
    <property type="match status" value="1"/>
</dbReference>
<evidence type="ECO:0000313" key="2">
    <source>
        <dbReference type="EMBL" id="KAJ1604528.1"/>
    </source>
</evidence>
<organism evidence="2">
    <name type="scientific">Cryptosporidium canis</name>
    <dbReference type="NCBI Taxonomy" id="195482"/>
    <lineage>
        <taxon>Eukaryota</taxon>
        <taxon>Sar</taxon>
        <taxon>Alveolata</taxon>
        <taxon>Apicomplexa</taxon>
        <taxon>Conoidasida</taxon>
        <taxon>Coccidia</taxon>
        <taxon>Eucoccidiorida</taxon>
        <taxon>Eimeriorina</taxon>
        <taxon>Cryptosporidiidae</taxon>
        <taxon>Cryptosporidium</taxon>
    </lineage>
</organism>